<evidence type="ECO:0000313" key="2">
    <source>
        <dbReference type="Proteomes" id="UP000008229"/>
    </source>
</evidence>
<dbReference type="Proteomes" id="UP000008229">
    <property type="component" value="Chromosome"/>
</dbReference>
<accession>D3F471</accession>
<dbReference type="GO" id="GO:0006355">
    <property type="term" value="P:regulation of DNA-templated transcription"/>
    <property type="evidence" value="ECO:0007669"/>
    <property type="project" value="InterPro"/>
</dbReference>
<name>D3F471_CONWI</name>
<sequence length="78" mass="8980">MLTTTVRLDRDLMAKVTLHARRLDIAKAALIRDATFAYVVAIETNERVVREHVTDVLADHGARLDRIEHFLRRGRRSS</sequence>
<keyword evidence="2" id="KW-1185">Reference proteome</keyword>
<dbReference type="AlphaFoldDB" id="D3F471"/>
<reference evidence="1 2" key="1">
    <citation type="journal article" date="2010" name="Stand. Genomic Sci.">
        <title>Complete genome sequence of Conexibacter woesei type strain (ID131577).</title>
        <authorList>
            <person name="Pukall R."/>
            <person name="Lapidus A."/>
            <person name="Glavina Del Rio T."/>
            <person name="Copeland A."/>
            <person name="Tice H."/>
            <person name="Cheng J.-F."/>
            <person name="Lucas S."/>
            <person name="Chen F."/>
            <person name="Nolan M."/>
            <person name="Bruce D."/>
            <person name="Goodwin L."/>
            <person name="Pitluck S."/>
            <person name="Mavromatis K."/>
            <person name="Ivanova N."/>
            <person name="Ovchinnikova G."/>
            <person name="Pati A."/>
            <person name="Chen A."/>
            <person name="Palaniappan K."/>
            <person name="Land M."/>
            <person name="Hauser L."/>
            <person name="Chang Y.-J."/>
            <person name="Jeffries C.D."/>
            <person name="Chain P."/>
            <person name="Meincke L."/>
            <person name="Sims D."/>
            <person name="Brettin T."/>
            <person name="Detter J.C."/>
            <person name="Rohde M."/>
            <person name="Goeker M."/>
            <person name="Bristow J."/>
            <person name="Eisen J.A."/>
            <person name="Markowitz V."/>
            <person name="Kyrpides N.C."/>
            <person name="Klenk H.-P."/>
            <person name="Hugenholtz P."/>
        </authorList>
    </citation>
    <scope>NUCLEOTIDE SEQUENCE [LARGE SCALE GENOMIC DNA]</scope>
    <source>
        <strain evidence="2">DSM 14684 / CIP 108061 / JCM 11494 / NBRC 100937 / ID131577</strain>
    </source>
</reference>
<gene>
    <name evidence="1" type="ordered locus">Cwoe_2017</name>
</gene>
<dbReference type="RefSeq" id="WP_012933494.1">
    <property type="nucleotide sequence ID" value="NC_013739.1"/>
</dbReference>
<dbReference type="HOGENOM" id="CLU_2648289_0_0_11"/>
<dbReference type="KEGG" id="cwo:Cwoe_2017"/>
<proteinExistence type="predicted"/>
<protein>
    <submittedName>
        <fullName evidence="1">Uncharacterized protein</fullName>
    </submittedName>
</protein>
<organism evidence="1 2">
    <name type="scientific">Conexibacter woesei (strain DSM 14684 / CCUG 47730 / CIP 108061 / JCM 11494 / NBRC 100937 / ID131577)</name>
    <dbReference type="NCBI Taxonomy" id="469383"/>
    <lineage>
        <taxon>Bacteria</taxon>
        <taxon>Bacillati</taxon>
        <taxon>Actinomycetota</taxon>
        <taxon>Thermoleophilia</taxon>
        <taxon>Solirubrobacterales</taxon>
        <taxon>Conexibacteraceae</taxon>
        <taxon>Conexibacter</taxon>
    </lineage>
</organism>
<evidence type="ECO:0000313" key="1">
    <source>
        <dbReference type="EMBL" id="ADB50443.1"/>
    </source>
</evidence>
<dbReference type="EMBL" id="CP001854">
    <property type="protein sequence ID" value="ADB50443.1"/>
    <property type="molecule type" value="Genomic_DNA"/>
</dbReference>
<dbReference type="STRING" id="469383.Cwoe_2017"/>
<reference evidence="2" key="2">
    <citation type="submission" date="2010-01" db="EMBL/GenBank/DDBJ databases">
        <title>The complete genome of Conexibacter woesei DSM 14684.</title>
        <authorList>
            <consortium name="US DOE Joint Genome Institute (JGI-PGF)"/>
            <person name="Lucas S."/>
            <person name="Copeland A."/>
            <person name="Lapidus A."/>
            <person name="Glavina del Rio T."/>
            <person name="Dalin E."/>
            <person name="Tice H."/>
            <person name="Bruce D."/>
            <person name="Goodwin L."/>
            <person name="Pitluck S."/>
            <person name="Kyrpides N."/>
            <person name="Mavromatis K."/>
            <person name="Ivanova N."/>
            <person name="Mikhailova N."/>
            <person name="Chertkov O."/>
            <person name="Brettin T."/>
            <person name="Detter J.C."/>
            <person name="Han C."/>
            <person name="Larimer F."/>
            <person name="Land M."/>
            <person name="Hauser L."/>
            <person name="Markowitz V."/>
            <person name="Cheng J.-F."/>
            <person name="Hugenholtz P."/>
            <person name="Woyke T."/>
            <person name="Wu D."/>
            <person name="Pukall R."/>
            <person name="Steenblock K."/>
            <person name="Schneider S."/>
            <person name="Klenk H.-P."/>
            <person name="Eisen J.A."/>
        </authorList>
    </citation>
    <scope>NUCLEOTIDE SEQUENCE [LARGE SCALE GENOMIC DNA]</scope>
    <source>
        <strain evidence="2">DSM 14684 / CIP 108061 / JCM 11494 / NBRC 100937 / ID131577</strain>
    </source>
</reference>